<dbReference type="AlphaFoldDB" id="A0A949PP59"/>
<protein>
    <submittedName>
        <fullName evidence="1">DUF3168 domain-containing protein</fullName>
    </submittedName>
</protein>
<dbReference type="InterPro" id="IPR021508">
    <property type="entry name" value="Gp17-like"/>
</dbReference>
<organism evidence="1 2">
    <name type="scientific">Falsochrobactrum tianjinense</name>
    <dbReference type="NCBI Taxonomy" id="2706015"/>
    <lineage>
        <taxon>Bacteria</taxon>
        <taxon>Pseudomonadati</taxon>
        <taxon>Pseudomonadota</taxon>
        <taxon>Alphaproteobacteria</taxon>
        <taxon>Hyphomicrobiales</taxon>
        <taxon>Brucellaceae</taxon>
        <taxon>Falsochrobactrum</taxon>
    </lineage>
</organism>
<name>A0A949PP59_9HYPH</name>
<reference evidence="1 2" key="1">
    <citation type="submission" date="2021-06" db="EMBL/GenBank/DDBJ databases">
        <title>Falsochrobactrum tianjin sp.nov., a new petroleum-degrading bacteria isolated from oily soils.</title>
        <authorList>
            <person name="Chen G."/>
            <person name="Chen H."/>
            <person name="Tian J."/>
            <person name="Qing J."/>
            <person name="Zhong L."/>
            <person name="Ma W."/>
            <person name="Song Y."/>
            <person name="Cui X."/>
            <person name="Yan B."/>
        </authorList>
    </citation>
    <scope>NUCLEOTIDE SEQUENCE [LARGE SCALE GENOMIC DNA]</scope>
    <source>
        <strain evidence="1 2">TDYN1</strain>
    </source>
</reference>
<dbReference type="RefSeq" id="WP_217678395.1">
    <property type="nucleotide sequence ID" value="NZ_JAHRVA010000005.1"/>
</dbReference>
<evidence type="ECO:0000313" key="2">
    <source>
        <dbReference type="Proteomes" id="UP000752297"/>
    </source>
</evidence>
<proteinExistence type="predicted"/>
<accession>A0A949PP59</accession>
<evidence type="ECO:0000313" key="1">
    <source>
        <dbReference type="EMBL" id="MBV2144408.1"/>
    </source>
</evidence>
<comment type="caution">
    <text evidence="1">The sequence shown here is derived from an EMBL/GenBank/DDBJ whole genome shotgun (WGS) entry which is preliminary data.</text>
</comment>
<keyword evidence="2" id="KW-1185">Reference proteome</keyword>
<dbReference type="Proteomes" id="UP000752297">
    <property type="component" value="Unassembled WGS sequence"/>
</dbReference>
<gene>
    <name evidence="1" type="ORF">KUG47_12980</name>
</gene>
<dbReference type="EMBL" id="JAHRVA010000005">
    <property type="protein sequence ID" value="MBV2144408.1"/>
    <property type="molecule type" value="Genomic_DNA"/>
</dbReference>
<sequence length="136" mass="14892">MSFELALQKAIRARLTATQEVTALVPAANIIDRNARPNPDPSIILGEDQGVDAEFIQRNVVRVFHTIHVWKKEENLVGVKAIAGAIRNAISQSRFGPAGGFHFADCYVSQMRFLRDPDGETSHGVVTVQALVQEVA</sequence>
<dbReference type="Pfam" id="PF11367">
    <property type="entry name" value="Tail_completion_gp17"/>
    <property type="match status" value="1"/>
</dbReference>